<keyword evidence="3" id="KW-0238">DNA-binding</keyword>
<evidence type="ECO:0000259" key="5">
    <source>
        <dbReference type="PROSITE" id="PS50931"/>
    </source>
</evidence>
<organism evidence="6 7">
    <name type="scientific">Paracoccus onchidii</name>
    <dbReference type="NCBI Taxonomy" id="3017813"/>
    <lineage>
        <taxon>Bacteria</taxon>
        <taxon>Pseudomonadati</taxon>
        <taxon>Pseudomonadota</taxon>
        <taxon>Alphaproteobacteria</taxon>
        <taxon>Rhodobacterales</taxon>
        <taxon>Paracoccaceae</taxon>
        <taxon>Paracoccus</taxon>
    </lineage>
</organism>
<evidence type="ECO:0000256" key="1">
    <source>
        <dbReference type="ARBA" id="ARBA00009437"/>
    </source>
</evidence>
<evidence type="ECO:0000256" key="4">
    <source>
        <dbReference type="ARBA" id="ARBA00023163"/>
    </source>
</evidence>
<keyword evidence="7" id="KW-1185">Reference proteome</keyword>
<name>A0ABT4ZEL6_9RHOB</name>
<dbReference type="Gene3D" id="1.10.10.10">
    <property type="entry name" value="Winged helix-like DNA-binding domain superfamily/Winged helix DNA-binding domain"/>
    <property type="match status" value="1"/>
</dbReference>
<protein>
    <submittedName>
        <fullName evidence="6">LysR family transcriptional regulator</fullName>
    </submittedName>
</protein>
<dbReference type="Pfam" id="PF00126">
    <property type="entry name" value="HTH_1"/>
    <property type="match status" value="1"/>
</dbReference>
<keyword evidence="4" id="KW-0804">Transcription</keyword>
<accession>A0ABT4ZEL6</accession>
<gene>
    <name evidence="6" type="ORF">PAF17_06320</name>
</gene>
<dbReference type="InterPro" id="IPR005119">
    <property type="entry name" value="LysR_subst-bd"/>
</dbReference>
<dbReference type="RefSeq" id="WP_271888247.1">
    <property type="nucleotide sequence ID" value="NZ_JAQBIE010000007.1"/>
</dbReference>
<feature type="domain" description="HTH lysR-type" evidence="5">
    <location>
        <begin position="4"/>
        <end position="61"/>
    </location>
</feature>
<dbReference type="SUPFAM" id="SSF46785">
    <property type="entry name" value="Winged helix' DNA-binding domain"/>
    <property type="match status" value="1"/>
</dbReference>
<comment type="similarity">
    <text evidence="1">Belongs to the LysR transcriptional regulatory family.</text>
</comment>
<dbReference type="InterPro" id="IPR036388">
    <property type="entry name" value="WH-like_DNA-bd_sf"/>
</dbReference>
<keyword evidence="2" id="KW-0805">Transcription regulation</keyword>
<dbReference type="PANTHER" id="PTHR30419:SF8">
    <property type="entry name" value="NITROGEN ASSIMILATION TRANSCRIPTIONAL ACTIVATOR-RELATED"/>
    <property type="match status" value="1"/>
</dbReference>
<dbReference type="InterPro" id="IPR000847">
    <property type="entry name" value="LysR_HTH_N"/>
</dbReference>
<evidence type="ECO:0000256" key="2">
    <source>
        <dbReference type="ARBA" id="ARBA00023015"/>
    </source>
</evidence>
<dbReference type="SUPFAM" id="SSF53850">
    <property type="entry name" value="Periplasmic binding protein-like II"/>
    <property type="match status" value="1"/>
</dbReference>
<evidence type="ECO:0000313" key="7">
    <source>
        <dbReference type="Proteomes" id="UP001165641"/>
    </source>
</evidence>
<dbReference type="Gene3D" id="3.40.190.290">
    <property type="match status" value="1"/>
</dbReference>
<dbReference type="InterPro" id="IPR036390">
    <property type="entry name" value="WH_DNA-bd_sf"/>
</dbReference>
<dbReference type="EMBL" id="JAQBIE010000007">
    <property type="protein sequence ID" value="MDB6177120.1"/>
    <property type="molecule type" value="Genomic_DNA"/>
</dbReference>
<sequence length="314" mass="33841">MQGLDGRVLRDFLVVVQEGSIRRAADRLNIAPSAVSRKLADAERQLGVTLVTRSSQGVVLTEAGRLLREHALHMQDEQTFLLDQLGRFRESGGQIVRVALGEGFAADLMQNGLAPLGQAHPQMQFRADLAGTEEIQRRVIEGEADIGIAYDPMTSSATRSLAIMRQPLCAVVPVGSPLAGRDRISLAGVLAHPVAMLDGRHAIRNLVGRAASDHGLALRPQVETSSIAALLRYVGAGMGATFLPRFSASIQAARGEVVIVDLDEESLQHVSAHLFVRARRRLPGSVGVTAEFLARHMAAFHDLALLKSQRNVPQ</sequence>
<dbReference type="Proteomes" id="UP001165641">
    <property type="component" value="Unassembled WGS sequence"/>
</dbReference>
<reference evidence="6" key="1">
    <citation type="submission" date="2022-12" db="EMBL/GenBank/DDBJ databases">
        <title>Paracoccus onchidii sp. nov., isolated from a marine invertebrate from the South China Sea.</title>
        <authorList>
            <person name="Xu S."/>
            <person name="Liu Z."/>
            <person name="Xu Y."/>
        </authorList>
    </citation>
    <scope>NUCLEOTIDE SEQUENCE</scope>
    <source>
        <strain evidence="6">Z330</strain>
    </source>
</reference>
<dbReference type="PROSITE" id="PS50931">
    <property type="entry name" value="HTH_LYSR"/>
    <property type="match status" value="1"/>
</dbReference>
<dbReference type="PANTHER" id="PTHR30419">
    <property type="entry name" value="HTH-TYPE TRANSCRIPTIONAL REGULATOR YBHD"/>
    <property type="match status" value="1"/>
</dbReference>
<proteinExistence type="inferred from homology"/>
<dbReference type="InterPro" id="IPR050950">
    <property type="entry name" value="HTH-type_LysR_regulators"/>
</dbReference>
<dbReference type="Pfam" id="PF03466">
    <property type="entry name" value="LysR_substrate"/>
    <property type="match status" value="1"/>
</dbReference>
<evidence type="ECO:0000313" key="6">
    <source>
        <dbReference type="EMBL" id="MDB6177120.1"/>
    </source>
</evidence>
<evidence type="ECO:0000256" key="3">
    <source>
        <dbReference type="ARBA" id="ARBA00023125"/>
    </source>
</evidence>
<comment type="caution">
    <text evidence="6">The sequence shown here is derived from an EMBL/GenBank/DDBJ whole genome shotgun (WGS) entry which is preliminary data.</text>
</comment>